<gene>
    <name evidence="2" type="ORF">M878_08550</name>
</gene>
<dbReference type="STRING" id="1352936.M878_08550"/>
<sequence>MLVRGLPAASGHARASDPVRATHHGPKQGEQPRRTGLFPLQLKPASNAAAAAPAATSSQQAATTSGTFYQHTLFEGADDIAQGPTPPDTAVAAGTNDVVEMVNSRLIITDKTGTVLKTSDLSSFFQAGPTTLSNGSTANLSSVSDPKVVYNRFSGHFYATELIYDSANDSAVKLAVSQTSDPTGAWLIYTVHPTAGTLLDQPKLGVSLDKIVLTWNKYTGSGSSQSYTGTETYVADQAEAENYGNSIPLDYALFDDGQNMVFPAVNVDTDPNSPSDAYEAYFHKDFFGFSYITVNTITGVPGSLPGVSRSSSNDVGIATTSSPPPASQPNTSLTLDTGDDRIESASFRGGALWVAANDSCQPSGQPTMSCVRTVLLTNAASSSPTKAFDGDFYSGNAAMFYPAITMDDSNDVFLAASASGPSLYPSLGVFAAQAGGTSISGSLVRTGRGPLSCDVCGSANPIRFGDYSGISLDGSNANMVWIGGEYGNASSTTLSPTWGTAIGEYSYF</sequence>
<proteinExistence type="predicted"/>
<dbReference type="AlphaFoldDB" id="V6L105"/>
<dbReference type="HOGENOM" id="CLU_536276_0_0_11"/>
<reference evidence="2 3" key="1">
    <citation type="journal article" date="2014" name="Genome Announc.">
        <title>Draft Genome Sequence of Streptomyces roseochromogenes subsp. oscitans DS 12.976, Producer of the Aminocoumarin Antibiotic Clorobiocin.</title>
        <authorList>
            <person name="Ruckert C."/>
            <person name="Kalinowski J."/>
            <person name="Heide L."/>
            <person name="Apel A.K."/>
        </authorList>
    </citation>
    <scope>NUCLEOTIDE SEQUENCE [LARGE SCALE GENOMIC DNA]</scope>
    <source>
        <strain evidence="2 3">DS 12.976</strain>
    </source>
</reference>
<name>V6L105_STRRC</name>
<comment type="caution">
    <text evidence="2">The sequence shown here is derived from an EMBL/GenBank/DDBJ whole genome shotgun (WGS) entry which is preliminary data.</text>
</comment>
<evidence type="ECO:0000313" key="3">
    <source>
        <dbReference type="Proteomes" id="UP000017984"/>
    </source>
</evidence>
<evidence type="ECO:0000256" key="1">
    <source>
        <dbReference type="SAM" id="MobiDB-lite"/>
    </source>
</evidence>
<feature type="region of interest" description="Disordered" evidence="1">
    <location>
        <begin position="308"/>
        <end position="332"/>
    </location>
</feature>
<dbReference type="PATRIC" id="fig|1352936.5.peg.1826"/>
<keyword evidence="3" id="KW-1185">Reference proteome</keyword>
<dbReference type="Proteomes" id="UP000017984">
    <property type="component" value="Chromosome"/>
</dbReference>
<feature type="region of interest" description="Disordered" evidence="1">
    <location>
        <begin position="1"/>
        <end position="34"/>
    </location>
</feature>
<organism evidence="2 3">
    <name type="scientific">Streptomyces roseochromogenus subsp. oscitans DS 12.976</name>
    <dbReference type="NCBI Taxonomy" id="1352936"/>
    <lineage>
        <taxon>Bacteria</taxon>
        <taxon>Bacillati</taxon>
        <taxon>Actinomycetota</taxon>
        <taxon>Actinomycetes</taxon>
        <taxon>Kitasatosporales</taxon>
        <taxon>Streptomycetaceae</taxon>
        <taxon>Streptomyces</taxon>
    </lineage>
</organism>
<evidence type="ECO:0000313" key="2">
    <source>
        <dbReference type="EMBL" id="EST34904.1"/>
    </source>
</evidence>
<protein>
    <submittedName>
        <fullName evidence="2">Uncharacterized protein</fullName>
    </submittedName>
</protein>
<dbReference type="EMBL" id="AWQX01000066">
    <property type="protein sequence ID" value="EST34904.1"/>
    <property type="molecule type" value="Genomic_DNA"/>
</dbReference>
<accession>V6L105</accession>